<evidence type="ECO:0000313" key="3">
    <source>
        <dbReference type="EMBL" id="KAK4413805.1"/>
    </source>
</evidence>
<dbReference type="EMBL" id="JACGWO010000012">
    <property type="protein sequence ID" value="KAK4413805.1"/>
    <property type="molecule type" value="Genomic_DNA"/>
</dbReference>
<comment type="caution">
    <text evidence="3">The sequence shown here is derived from an EMBL/GenBank/DDBJ whole genome shotgun (WGS) entry which is preliminary data.</text>
</comment>
<dbReference type="AlphaFoldDB" id="A0AAE1XKV5"/>
<reference evidence="3" key="1">
    <citation type="submission" date="2020-06" db="EMBL/GenBank/DDBJ databases">
        <authorList>
            <person name="Li T."/>
            <person name="Hu X."/>
            <person name="Zhang T."/>
            <person name="Song X."/>
            <person name="Zhang H."/>
            <person name="Dai N."/>
            <person name="Sheng W."/>
            <person name="Hou X."/>
            <person name="Wei L."/>
        </authorList>
    </citation>
    <scope>NUCLEOTIDE SEQUENCE</scope>
    <source>
        <strain evidence="3">3651</strain>
        <tissue evidence="3">Leaf</tissue>
    </source>
</reference>
<dbReference type="Proteomes" id="UP001293254">
    <property type="component" value="Unassembled WGS sequence"/>
</dbReference>
<name>A0AAE1XKV5_9LAMI</name>
<dbReference type="PANTHER" id="PTHR47584:SF14">
    <property type="entry name" value="L10-INTERACTING MYB DOMAIN-CONTAINING PROTEIN-LIKE"/>
    <property type="match status" value="1"/>
</dbReference>
<organism evidence="3 4">
    <name type="scientific">Sesamum alatum</name>
    <dbReference type="NCBI Taxonomy" id="300844"/>
    <lineage>
        <taxon>Eukaryota</taxon>
        <taxon>Viridiplantae</taxon>
        <taxon>Streptophyta</taxon>
        <taxon>Embryophyta</taxon>
        <taxon>Tracheophyta</taxon>
        <taxon>Spermatophyta</taxon>
        <taxon>Magnoliopsida</taxon>
        <taxon>eudicotyledons</taxon>
        <taxon>Gunneridae</taxon>
        <taxon>Pentapetalae</taxon>
        <taxon>asterids</taxon>
        <taxon>lamiids</taxon>
        <taxon>Lamiales</taxon>
        <taxon>Pedaliaceae</taxon>
        <taxon>Sesamum</taxon>
    </lineage>
</organism>
<dbReference type="PANTHER" id="PTHR47584">
    <property type="match status" value="1"/>
</dbReference>
<keyword evidence="4" id="KW-1185">Reference proteome</keyword>
<protein>
    <recommendedName>
        <fullName evidence="2">Myb/SANT-like domain-containing protein</fullName>
    </recommendedName>
</protein>
<reference evidence="3" key="2">
    <citation type="journal article" date="2024" name="Plant">
        <title>Genomic evolution and insights into agronomic trait innovations of Sesamum species.</title>
        <authorList>
            <person name="Miao H."/>
            <person name="Wang L."/>
            <person name="Qu L."/>
            <person name="Liu H."/>
            <person name="Sun Y."/>
            <person name="Le M."/>
            <person name="Wang Q."/>
            <person name="Wei S."/>
            <person name="Zheng Y."/>
            <person name="Lin W."/>
            <person name="Duan Y."/>
            <person name="Cao H."/>
            <person name="Xiong S."/>
            <person name="Wang X."/>
            <person name="Wei L."/>
            <person name="Li C."/>
            <person name="Ma Q."/>
            <person name="Ju M."/>
            <person name="Zhao R."/>
            <person name="Li G."/>
            <person name="Mu C."/>
            <person name="Tian Q."/>
            <person name="Mei H."/>
            <person name="Zhang T."/>
            <person name="Gao T."/>
            <person name="Zhang H."/>
        </authorList>
    </citation>
    <scope>NUCLEOTIDE SEQUENCE</scope>
    <source>
        <strain evidence="3">3651</strain>
    </source>
</reference>
<feature type="compositionally biased region" description="Acidic residues" evidence="1">
    <location>
        <begin position="170"/>
        <end position="195"/>
    </location>
</feature>
<proteinExistence type="predicted"/>
<feature type="domain" description="Myb/SANT-like" evidence="2">
    <location>
        <begin position="19"/>
        <end position="124"/>
    </location>
</feature>
<gene>
    <name evidence="3" type="ORF">Salat_2793300</name>
</gene>
<dbReference type="Pfam" id="PF12776">
    <property type="entry name" value="Myb_DNA-bind_3"/>
    <property type="match status" value="1"/>
</dbReference>
<evidence type="ECO:0000259" key="2">
    <source>
        <dbReference type="Pfam" id="PF12776"/>
    </source>
</evidence>
<accession>A0AAE1XKV5</accession>
<sequence>MSGLVDAQQWQDRKFYSATWCKEYKKCFLDSLVNLVQAGVYEGGWPNSTTVASEKREMDLNIDPQSETWVLNEEFGEDFDYEKLRRIVKRLKNRYFTFHHLLMMPDFTWFPFTNEVKAPRRFWRIILQTIALAKWYRWNGEPEYEYLTIIFEHAMVENMAVEVDVVDVSNNEDETEGDDADMSPIESEDEEDGDRYEDGFPNL</sequence>
<dbReference type="InterPro" id="IPR045026">
    <property type="entry name" value="LIMYB"/>
</dbReference>
<dbReference type="InterPro" id="IPR024752">
    <property type="entry name" value="Myb/SANT-like_dom"/>
</dbReference>
<evidence type="ECO:0000256" key="1">
    <source>
        <dbReference type="SAM" id="MobiDB-lite"/>
    </source>
</evidence>
<evidence type="ECO:0000313" key="4">
    <source>
        <dbReference type="Proteomes" id="UP001293254"/>
    </source>
</evidence>
<feature type="region of interest" description="Disordered" evidence="1">
    <location>
        <begin position="169"/>
        <end position="203"/>
    </location>
</feature>